<accession>A0A0E9S924</accession>
<name>A0A0E9S924_ANGAN</name>
<sequence>MVNKSAGYAPLLCYYSSCQGDVKRGMQVSYKILAGSSKAGSIVPQVPNKCEKKTLEQKCAALKSQTQTHLKKALEQKVVALKRNTQTYKNPCPCGAGGTC</sequence>
<proteinExistence type="predicted"/>
<evidence type="ECO:0000313" key="1">
    <source>
        <dbReference type="EMBL" id="JAH37899.1"/>
    </source>
</evidence>
<reference evidence="1" key="2">
    <citation type="journal article" date="2015" name="Fish Shellfish Immunol.">
        <title>Early steps in the European eel (Anguilla anguilla)-Vibrio vulnificus interaction in the gills: Role of the RtxA13 toxin.</title>
        <authorList>
            <person name="Callol A."/>
            <person name="Pajuelo D."/>
            <person name="Ebbesson L."/>
            <person name="Teles M."/>
            <person name="MacKenzie S."/>
            <person name="Amaro C."/>
        </authorList>
    </citation>
    <scope>NUCLEOTIDE SEQUENCE</scope>
</reference>
<protein>
    <submittedName>
        <fullName evidence="1">Uncharacterized protein</fullName>
    </submittedName>
</protein>
<organism evidence="1">
    <name type="scientific">Anguilla anguilla</name>
    <name type="common">European freshwater eel</name>
    <name type="synonym">Muraena anguilla</name>
    <dbReference type="NCBI Taxonomy" id="7936"/>
    <lineage>
        <taxon>Eukaryota</taxon>
        <taxon>Metazoa</taxon>
        <taxon>Chordata</taxon>
        <taxon>Craniata</taxon>
        <taxon>Vertebrata</taxon>
        <taxon>Euteleostomi</taxon>
        <taxon>Actinopterygii</taxon>
        <taxon>Neopterygii</taxon>
        <taxon>Teleostei</taxon>
        <taxon>Anguilliformes</taxon>
        <taxon>Anguillidae</taxon>
        <taxon>Anguilla</taxon>
    </lineage>
</organism>
<reference evidence="1" key="1">
    <citation type="submission" date="2014-11" db="EMBL/GenBank/DDBJ databases">
        <authorList>
            <person name="Amaro Gonzalez C."/>
        </authorList>
    </citation>
    <scope>NUCLEOTIDE SEQUENCE</scope>
</reference>
<dbReference type="EMBL" id="GBXM01070678">
    <property type="protein sequence ID" value="JAH37899.1"/>
    <property type="molecule type" value="Transcribed_RNA"/>
</dbReference>
<dbReference type="AlphaFoldDB" id="A0A0E9S924"/>